<dbReference type="Proteomes" id="UP000254877">
    <property type="component" value="Unassembled WGS sequence"/>
</dbReference>
<dbReference type="EMBL" id="UGAB01000002">
    <property type="protein sequence ID" value="STF45516.1"/>
    <property type="molecule type" value="Genomic_DNA"/>
</dbReference>
<name>A0A376LMP4_ECOLX</name>
<evidence type="ECO:0000313" key="2">
    <source>
        <dbReference type="Proteomes" id="UP000254877"/>
    </source>
</evidence>
<gene>
    <name evidence="1" type="ORF">NCTC7928_06298</name>
</gene>
<sequence>MLNGQQIDIPFFRHIKLMSLGDRYSCFFHAKEADGKVDRKTT</sequence>
<reference evidence="1 2" key="1">
    <citation type="submission" date="2018-06" db="EMBL/GenBank/DDBJ databases">
        <authorList>
            <consortium name="Pathogen Informatics"/>
            <person name="Doyle S."/>
        </authorList>
    </citation>
    <scope>NUCLEOTIDE SEQUENCE [LARGE SCALE GENOMIC DNA]</scope>
    <source>
        <strain evidence="1 2">NCTC7928</strain>
    </source>
</reference>
<dbReference type="AlphaFoldDB" id="A0A376LMP4"/>
<proteinExistence type="predicted"/>
<evidence type="ECO:0000313" key="1">
    <source>
        <dbReference type="EMBL" id="STF45516.1"/>
    </source>
</evidence>
<accession>A0A376LMP4</accession>
<organism evidence="1 2">
    <name type="scientific">Escherichia coli</name>
    <dbReference type="NCBI Taxonomy" id="562"/>
    <lineage>
        <taxon>Bacteria</taxon>
        <taxon>Pseudomonadati</taxon>
        <taxon>Pseudomonadota</taxon>
        <taxon>Gammaproteobacteria</taxon>
        <taxon>Enterobacterales</taxon>
        <taxon>Enterobacteriaceae</taxon>
        <taxon>Escherichia</taxon>
    </lineage>
</organism>
<protein>
    <submittedName>
        <fullName evidence="1">Uncharacterized protein</fullName>
    </submittedName>
</protein>